<dbReference type="PANTHER" id="PTHR33112:SF16">
    <property type="entry name" value="HETEROKARYON INCOMPATIBILITY DOMAIN-CONTAINING PROTEIN"/>
    <property type="match status" value="1"/>
</dbReference>
<name>A0A8E2JTF2_9PEZI</name>
<protein>
    <submittedName>
        <fullName evidence="2">HET-domain-containing protein</fullName>
    </submittedName>
</protein>
<dbReference type="OrthoDB" id="5125733at2759"/>
<feature type="non-terminal residue" evidence="2">
    <location>
        <position position="1"/>
    </location>
</feature>
<dbReference type="AlphaFoldDB" id="A0A8E2JTF2"/>
<reference evidence="2 3" key="1">
    <citation type="journal article" date="2016" name="Nat. Commun.">
        <title>Ectomycorrhizal ecology is imprinted in the genome of the dominant symbiotic fungus Cenococcum geophilum.</title>
        <authorList>
            <consortium name="DOE Joint Genome Institute"/>
            <person name="Peter M."/>
            <person name="Kohler A."/>
            <person name="Ohm R.A."/>
            <person name="Kuo A."/>
            <person name="Krutzmann J."/>
            <person name="Morin E."/>
            <person name="Arend M."/>
            <person name="Barry K.W."/>
            <person name="Binder M."/>
            <person name="Choi C."/>
            <person name="Clum A."/>
            <person name="Copeland A."/>
            <person name="Grisel N."/>
            <person name="Haridas S."/>
            <person name="Kipfer T."/>
            <person name="LaButti K."/>
            <person name="Lindquist E."/>
            <person name="Lipzen A."/>
            <person name="Maire R."/>
            <person name="Meier B."/>
            <person name="Mihaltcheva S."/>
            <person name="Molinier V."/>
            <person name="Murat C."/>
            <person name="Poggeler S."/>
            <person name="Quandt C.A."/>
            <person name="Sperisen C."/>
            <person name="Tritt A."/>
            <person name="Tisserant E."/>
            <person name="Crous P.W."/>
            <person name="Henrissat B."/>
            <person name="Nehls U."/>
            <person name="Egli S."/>
            <person name="Spatafora J.W."/>
            <person name="Grigoriev I.V."/>
            <person name="Martin F.M."/>
        </authorList>
    </citation>
    <scope>NUCLEOTIDE SEQUENCE [LARGE SCALE GENOMIC DNA]</scope>
    <source>
        <strain evidence="2 3">CBS 207.34</strain>
    </source>
</reference>
<keyword evidence="3" id="KW-1185">Reference proteome</keyword>
<dbReference type="InterPro" id="IPR010730">
    <property type="entry name" value="HET"/>
</dbReference>
<dbReference type="Proteomes" id="UP000250140">
    <property type="component" value="Unassembled WGS sequence"/>
</dbReference>
<feature type="non-terminal residue" evidence="2">
    <location>
        <position position="293"/>
    </location>
</feature>
<organism evidence="2 3">
    <name type="scientific">Glonium stellatum</name>
    <dbReference type="NCBI Taxonomy" id="574774"/>
    <lineage>
        <taxon>Eukaryota</taxon>
        <taxon>Fungi</taxon>
        <taxon>Dikarya</taxon>
        <taxon>Ascomycota</taxon>
        <taxon>Pezizomycotina</taxon>
        <taxon>Dothideomycetes</taxon>
        <taxon>Pleosporomycetidae</taxon>
        <taxon>Gloniales</taxon>
        <taxon>Gloniaceae</taxon>
        <taxon>Glonium</taxon>
    </lineage>
</organism>
<evidence type="ECO:0000259" key="1">
    <source>
        <dbReference type="Pfam" id="PF06985"/>
    </source>
</evidence>
<accession>A0A8E2JTF2</accession>
<dbReference type="PANTHER" id="PTHR33112">
    <property type="entry name" value="DOMAIN PROTEIN, PUTATIVE-RELATED"/>
    <property type="match status" value="1"/>
</dbReference>
<sequence>RYAALSHSWGKAQVITTTSQTLDQYKQCLSYTKLPQTFRDAIKIARRLAIGLLWIDSLCIIQDSTLDWEEQAAKMASVYANATVVIAAESALDGSGGCFISSDERTYTPFEFECPGPEGSKSAVYARPDRKSGPISPFCSSHTRQAWSHLSTRAWVYQEQLLGRRILHYTKSEMAWTCNSANICECQTVGLSPQIEVPQDIIPEQTSLSKRTVLNMWTNFTEEYTRRSVTHAIDRLPAISGIAAACNQHFSGQYLFGIWQDHLPEALLWSVSVTKTRQSQRIESYAPSWSWAS</sequence>
<dbReference type="Pfam" id="PF06985">
    <property type="entry name" value="HET"/>
    <property type="match status" value="1"/>
</dbReference>
<evidence type="ECO:0000313" key="2">
    <source>
        <dbReference type="EMBL" id="OCL08838.1"/>
    </source>
</evidence>
<evidence type="ECO:0000313" key="3">
    <source>
        <dbReference type="Proteomes" id="UP000250140"/>
    </source>
</evidence>
<gene>
    <name evidence="2" type="ORF">AOQ84DRAFT_405866</name>
</gene>
<feature type="domain" description="Heterokaryon incompatibility" evidence="1">
    <location>
        <begin position="2"/>
        <end position="159"/>
    </location>
</feature>
<dbReference type="EMBL" id="KV749577">
    <property type="protein sequence ID" value="OCL08838.1"/>
    <property type="molecule type" value="Genomic_DNA"/>
</dbReference>
<proteinExistence type="predicted"/>